<keyword evidence="1" id="KW-0472">Membrane</keyword>
<keyword evidence="1" id="KW-1133">Transmembrane helix</keyword>
<dbReference type="AlphaFoldDB" id="A0A0H2Z871"/>
<evidence type="ECO:0000256" key="1">
    <source>
        <dbReference type="SAM" id="Phobius"/>
    </source>
</evidence>
<sequence>MSGVVAVQVCTAWTSTPEGFMACRELAWQQAYLIPPEAAGYVDILVNGGFSPEAFGIGAAGVLGSFVTGLLIGWVASLLRKAK</sequence>
<dbReference type="RefSeq" id="WP_003115979.1">
    <property type="nucleotide sequence ID" value="NC_008463.1"/>
</dbReference>
<dbReference type="KEGG" id="pau:PA14_48950"/>
<dbReference type="Proteomes" id="UP000000653">
    <property type="component" value="Chromosome"/>
</dbReference>
<keyword evidence="1" id="KW-0812">Transmembrane</keyword>
<dbReference type="BioCyc" id="PAER208963:G1G74-4107-MONOMER"/>
<proteinExistence type="predicted"/>
<protein>
    <submittedName>
        <fullName evidence="2">Uncharacterized protein</fullName>
    </submittedName>
</protein>
<name>A0A0H2Z871_PSEAB</name>
<accession>A0A0H2Z871</accession>
<dbReference type="HOGENOM" id="CLU_193794_0_0_6"/>
<evidence type="ECO:0000313" key="3">
    <source>
        <dbReference type="Proteomes" id="UP000000653"/>
    </source>
</evidence>
<evidence type="ECO:0000313" key="2">
    <source>
        <dbReference type="EMBL" id="ABJ10368.1"/>
    </source>
</evidence>
<feature type="transmembrane region" description="Helical" evidence="1">
    <location>
        <begin position="55"/>
        <end position="79"/>
    </location>
</feature>
<dbReference type="GeneID" id="77223191"/>
<reference evidence="2 3" key="1">
    <citation type="journal article" date="2006" name="Genome Biol.">
        <title>Genomic analysis reveals that Pseudomonas aeruginosa virulence is combinatorial.</title>
        <authorList>
            <person name="Lee D.G."/>
            <person name="Urbach J.M."/>
            <person name="Wu G."/>
            <person name="Liberati N.T."/>
            <person name="Feinbaum R.L."/>
            <person name="Miyata S."/>
            <person name="Diggins L.T."/>
            <person name="He J."/>
            <person name="Saucier M."/>
            <person name="Deziel E."/>
            <person name="Friedman L."/>
            <person name="Li L."/>
            <person name="Grills G."/>
            <person name="Montgomery K."/>
            <person name="Kucherlapati R."/>
            <person name="Rahme L.G."/>
            <person name="Ausubel F.M."/>
        </authorList>
    </citation>
    <scope>NUCLEOTIDE SEQUENCE [LARGE SCALE GENOMIC DNA]</scope>
    <source>
        <strain evidence="2 3">UCBPP-PA14</strain>
    </source>
</reference>
<gene>
    <name evidence="2" type="ordered locus">PA14_48950</name>
</gene>
<dbReference type="EMBL" id="CP000438">
    <property type="protein sequence ID" value="ABJ10368.1"/>
    <property type="molecule type" value="Genomic_DNA"/>
</dbReference>
<organism evidence="2 3">
    <name type="scientific">Pseudomonas aeruginosa (strain UCBPP-PA14)</name>
    <dbReference type="NCBI Taxonomy" id="208963"/>
    <lineage>
        <taxon>Bacteria</taxon>
        <taxon>Pseudomonadati</taxon>
        <taxon>Pseudomonadota</taxon>
        <taxon>Gammaproteobacteria</taxon>
        <taxon>Pseudomonadales</taxon>
        <taxon>Pseudomonadaceae</taxon>
        <taxon>Pseudomonas</taxon>
    </lineage>
</organism>